<comment type="caution">
    <text evidence="3">The sequence shown here is derived from an EMBL/GenBank/DDBJ whole genome shotgun (WGS) entry which is preliminary data.</text>
</comment>
<evidence type="ECO:0000313" key="4">
    <source>
        <dbReference type="Proteomes" id="UP001054945"/>
    </source>
</evidence>
<name>A0AAV4SD92_CAEEX</name>
<dbReference type="GO" id="GO:0005524">
    <property type="term" value="F:ATP binding"/>
    <property type="evidence" value="ECO:0007669"/>
    <property type="project" value="UniProtKB-KW"/>
</dbReference>
<keyword evidence="2" id="KW-0067">ATP-binding</keyword>
<dbReference type="EMBL" id="BPLR01009459">
    <property type="protein sequence ID" value="GIY32115.1"/>
    <property type="molecule type" value="Genomic_DNA"/>
</dbReference>
<dbReference type="AlphaFoldDB" id="A0AAV4SD92"/>
<sequence length="155" mass="17550">MNQSELRAPTAERAAFLLDAALAARTADSDEDAKNAHFLFTLHVYQYRVEKVVVEESPPLVRPGQLREDHQVQGRWIWKLSVSVRFGKCHPSTLQWTETRALQRQQVNAAASEAMGSVMCRVAMIAHVSTTPSRYPETLATLQLASRIHRLRRKS</sequence>
<evidence type="ECO:0000313" key="3">
    <source>
        <dbReference type="EMBL" id="GIY32115.1"/>
    </source>
</evidence>
<dbReference type="InterPro" id="IPR027417">
    <property type="entry name" value="P-loop_NTPase"/>
</dbReference>
<protein>
    <submittedName>
        <fullName evidence="3">Kinesin-like protein KIF26A</fullName>
    </submittedName>
</protein>
<proteinExistence type="predicted"/>
<reference evidence="3 4" key="1">
    <citation type="submission" date="2021-06" db="EMBL/GenBank/DDBJ databases">
        <title>Caerostris extrusa draft genome.</title>
        <authorList>
            <person name="Kono N."/>
            <person name="Arakawa K."/>
        </authorList>
    </citation>
    <scope>NUCLEOTIDE SEQUENCE [LARGE SCALE GENOMIC DNA]</scope>
</reference>
<dbReference type="GO" id="GO:0007018">
    <property type="term" value="P:microtubule-based movement"/>
    <property type="evidence" value="ECO:0007669"/>
    <property type="project" value="InterPro"/>
</dbReference>
<dbReference type="PANTHER" id="PTHR21608">
    <property type="entry name" value="KINESIN-LIKE PROTEIN CG14535"/>
    <property type="match status" value="1"/>
</dbReference>
<dbReference type="GO" id="GO:0003777">
    <property type="term" value="F:microtubule motor activity"/>
    <property type="evidence" value="ECO:0007669"/>
    <property type="project" value="InterPro"/>
</dbReference>
<dbReference type="InterPro" id="IPR027640">
    <property type="entry name" value="Kinesin-like_fam"/>
</dbReference>
<keyword evidence="4" id="KW-1185">Reference proteome</keyword>
<gene>
    <name evidence="3" type="primary">KIF26A</name>
    <name evidence="3" type="ORF">CEXT_667811</name>
</gene>
<evidence type="ECO:0000256" key="1">
    <source>
        <dbReference type="ARBA" id="ARBA00022741"/>
    </source>
</evidence>
<dbReference type="SUPFAM" id="SSF52540">
    <property type="entry name" value="P-loop containing nucleoside triphosphate hydrolases"/>
    <property type="match status" value="1"/>
</dbReference>
<dbReference type="PANTHER" id="PTHR21608:SF7">
    <property type="entry name" value="KINESIN-LIKE PROTEIN CG14535"/>
    <property type="match status" value="1"/>
</dbReference>
<dbReference type="Proteomes" id="UP001054945">
    <property type="component" value="Unassembled WGS sequence"/>
</dbReference>
<organism evidence="3 4">
    <name type="scientific">Caerostris extrusa</name>
    <name type="common">Bark spider</name>
    <name type="synonym">Caerostris bankana</name>
    <dbReference type="NCBI Taxonomy" id="172846"/>
    <lineage>
        <taxon>Eukaryota</taxon>
        <taxon>Metazoa</taxon>
        <taxon>Ecdysozoa</taxon>
        <taxon>Arthropoda</taxon>
        <taxon>Chelicerata</taxon>
        <taxon>Arachnida</taxon>
        <taxon>Araneae</taxon>
        <taxon>Araneomorphae</taxon>
        <taxon>Entelegynae</taxon>
        <taxon>Araneoidea</taxon>
        <taxon>Araneidae</taxon>
        <taxon>Caerostris</taxon>
    </lineage>
</organism>
<dbReference type="Gene3D" id="3.40.850.10">
    <property type="entry name" value="Kinesin motor domain"/>
    <property type="match status" value="1"/>
</dbReference>
<dbReference type="InterPro" id="IPR036961">
    <property type="entry name" value="Kinesin_motor_dom_sf"/>
</dbReference>
<evidence type="ECO:0000256" key="2">
    <source>
        <dbReference type="ARBA" id="ARBA00022840"/>
    </source>
</evidence>
<accession>A0AAV4SD92</accession>
<keyword evidence="1" id="KW-0547">Nucleotide-binding</keyword>